<dbReference type="InterPro" id="IPR002941">
    <property type="entry name" value="DNA_methylase_N4/N6"/>
</dbReference>
<dbReference type="InterPro" id="IPR001091">
    <property type="entry name" value="RM_Methyltransferase"/>
</dbReference>
<dbReference type="Gene3D" id="3.40.50.150">
    <property type="entry name" value="Vaccinia Virus protein VP39"/>
    <property type="match status" value="1"/>
</dbReference>
<gene>
    <name evidence="5" type="ORF">AVDCRST_MAG94-4983</name>
</gene>
<evidence type="ECO:0000256" key="1">
    <source>
        <dbReference type="ARBA" id="ARBA00022603"/>
    </source>
</evidence>
<dbReference type="EC" id="2.1.1.-" evidence="3"/>
<dbReference type="Pfam" id="PF01555">
    <property type="entry name" value="N6_N4_Mtase"/>
    <property type="match status" value="1"/>
</dbReference>
<protein>
    <recommendedName>
        <fullName evidence="3">Methyltransferase</fullName>
        <ecNumber evidence="3">2.1.1.-</ecNumber>
    </recommendedName>
</protein>
<comment type="similarity">
    <text evidence="3">Belongs to the N(4)/N(6)-methyltransferase family.</text>
</comment>
<sequence>MQPFYSAPNVDLYQGDAIATLKALSTPVDFCVTSPQYFQKFDYQLDGQYGLEASLDEYLQTQVSVFHEIYRLMPNGGTAFIVLGDTQNNYSPVRSKGQRKGGNGDWHSRRKLAPGYYEKEPLCVPQKLAEALRLDGWRHRATLIWDKGGGSVVANSDTAPECHEYILQMVKWSGKGRMYSNAKALSSSVLRFRPSSHPQHGCTYPLALAQYLVEASPDGCTVLDPYVGSGTTALAAKSLGRKAIGIDLDCRWAVDRCSQLSLLEVVA</sequence>
<dbReference type="GO" id="GO:0008170">
    <property type="term" value="F:N-methyltransferase activity"/>
    <property type="evidence" value="ECO:0007669"/>
    <property type="project" value="InterPro"/>
</dbReference>
<evidence type="ECO:0000259" key="4">
    <source>
        <dbReference type="Pfam" id="PF01555"/>
    </source>
</evidence>
<evidence type="ECO:0000256" key="3">
    <source>
        <dbReference type="RuleBase" id="RU362026"/>
    </source>
</evidence>
<dbReference type="AlphaFoldDB" id="A0A6J4NAF4"/>
<organism evidence="5">
    <name type="scientific">uncultured Leptolyngbya sp</name>
    <dbReference type="NCBI Taxonomy" id="332963"/>
    <lineage>
        <taxon>Bacteria</taxon>
        <taxon>Bacillati</taxon>
        <taxon>Cyanobacteriota</taxon>
        <taxon>Cyanophyceae</taxon>
        <taxon>Leptolyngbyales</taxon>
        <taxon>Leptolyngbyaceae</taxon>
        <taxon>Leptolyngbya group</taxon>
        <taxon>Leptolyngbya</taxon>
        <taxon>environmental samples</taxon>
    </lineage>
</organism>
<keyword evidence="2" id="KW-0808">Transferase</keyword>
<name>A0A6J4NAF4_9CYAN</name>
<reference evidence="5" key="1">
    <citation type="submission" date="2020-02" db="EMBL/GenBank/DDBJ databases">
        <authorList>
            <person name="Meier V. D."/>
        </authorList>
    </citation>
    <scope>NUCLEOTIDE SEQUENCE</scope>
    <source>
        <strain evidence="5">AVDCRST_MAG94</strain>
    </source>
</reference>
<proteinExistence type="inferred from homology"/>
<dbReference type="InterPro" id="IPR029063">
    <property type="entry name" value="SAM-dependent_MTases_sf"/>
</dbReference>
<dbReference type="SUPFAM" id="SSF53335">
    <property type="entry name" value="S-adenosyl-L-methionine-dependent methyltransferases"/>
    <property type="match status" value="1"/>
</dbReference>
<accession>A0A6J4NAF4</accession>
<dbReference type="EMBL" id="CADCTY010001719">
    <property type="protein sequence ID" value="CAA9382904.1"/>
    <property type="molecule type" value="Genomic_DNA"/>
</dbReference>
<feature type="domain" description="DNA methylase N-4/N-6" evidence="4">
    <location>
        <begin position="28"/>
        <end position="249"/>
    </location>
</feature>
<dbReference type="GO" id="GO:0032259">
    <property type="term" value="P:methylation"/>
    <property type="evidence" value="ECO:0007669"/>
    <property type="project" value="UniProtKB-KW"/>
</dbReference>
<evidence type="ECO:0000313" key="5">
    <source>
        <dbReference type="EMBL" id="CAA9382904.1"/>
    </source>
</evidence>
<dbReference type="PRINTS" id="PR00508">
    <property type="entry name" value="S21N4MTFRASE"/>
</dbReference>
<dbReference type="GO" id="GO:0003677">
    <property type="term" value="F:DNA binding"/>
    <property type="evidence" value="ECO:0007669"/>
    <property type="project" value="InterPro"/>
</dbReference>
<evidence type="ECO:0000256" key="2">
    <source>
        <dbReference type="ARBA" id="ARBA00022679"/>
    </source>
</evidence>
<keyword evidence="1" id="KW-0489">Methyltransferase</keyword>